<dbReference type="FunFam" id="3.30.300.110:FF:000001">
    <property type="entry name" value="tRNA (guanine(37)-N1)-methyltransferase"/>
    <property type="match status" value="1"/>
</dbReference>
<dbReference type="InterPro" id="IPR030382">
    <property type="entry name" value="MeTrfase_TRM5/TYW2"/>
</dbReference>
<keyword evidence="5 10" id="KW-0949">S-adenosyl-L-methionine</keyword>
<dbReference type="EC" id="2.1.1.228" evidence="10"/>
<dbReference type="InterPro" id="IPR056743">
    <property type="entry name" value="TRM5-TYW2-like_MTfase"/>
</dbReference>
<reference evidence="15" key="1">
    <citation type="journal article" date="2012" name="Nature">
        <title>A physical, genetic and functional sequence assembly of the barley genome.</title>
        <authorList>
            <consortium name="The International Barley Genome Sequencing Consortium"/>
            <person name="Mayer K.F."/>
            <person name="Waugh R."/>
            <person name="Brown J.W."/>
            <person name="Schulman A."/>
            <person name="Langridge P."/>
            <person name="Platzer M."/>
            <person name="Fincher G.B."/>
            <person name="Muehlbauer G.J."/>
            <person name="Sato K."/>
            <person name="Close T.J."/>
            <person name="Wise R.P."/>
            <person name="Stein N."/>
        </authorList>
    </citation>
    <scope>NUCLEOTIDE SEQUENCE [LARGE SCALE GENOMIC DNA]</scope>
    <source>
        <strain evidence="15">cv. Morex</strain>
    </source>
</reference>
<comment type="function">
    <text evidence="10">Specifically methylates the N1 position of guanosine-37 in various cytoplasmic and mitochondrial tRNAs. Methylation is not dependent on the nature of the nucleoside 5' of the target nucleoside. This is the first step in the biosynthesis of wybutosine (yW), a modified base adjacent to the anticodon of tRNAs and required for accurate decoding.</text>
</comment>
<dbReference type="SMR" id="A0A8I6XWZ2"/>
<keyword evidence="12" id="KW-0812">Transmembrane</keyword>
<dbReference type="PANTHER" id="PTHR23245:SF43">
    <property type="entry name" value="TRNA (GUANINE(37)-N1)-METHYLTRANSFERASE 2"/>
    <property type="match status" value="1"/>
</dbReference>
<dbReference type="InterPro" id="IPR029063">
    <property type="entry name" value="SAM-dependent_MTases_sf"/>
</dbReference>
<comment type="catalytic activity">
    <reaction evidence="9 10">
        <text>guanosine(37) in tRNA + S-adenosyl-L-methionine = N(1)-methylguanosine(37) in tRNA + S-adenosyl-L-homocysteine + H(+)</text>
        <dbReference type="Rhea" id="RHEA:36899"/>
        <dbReference type="Rhea" id="RHEA-COMP:10145"/>
        <dbReference type="Rhea" id="RHEA-COMP:10147"/>
        <dbReference type="ChEBI" id="CHEBI:15378"/>
        <dbReference type="ChEBI" id="CHEBI:57856"/>
        <dbReference type="ChEBI" id="CHEBI:59789"/>
        <dbReference type="ChEBI" id="CHEBI:73542"/>
        <dbReference type="ChEBI" id="CHEBI:74269"/>
        <dbReference type="EC" id="2.1.1.228"/>
    </reaction>
</comment>
<dbReference type="CDD" id="cd02440">
    <property type="entry name" value="AdoMet_MTases"/>
    <property type="match status" value="1"/>
</dbReference>
<evidence type="ECO:0000256" key="1">
    <source>
        <dbReference type="ARBA" id="ARBA00009775"/>
    </source>
</evidence>
<evidence type="ECO:0000313" key="14">
    <source>
        <dbReference type="EnsemblPlants" id="HORVU.MOREX.r3.3HG0247570.1"/>
    </source>
</evidence>
<reference evidence="14" key="3">
    <citation type="submission" date="2022-01" db="UniProtKB">
        <authorList>
            <consortium name="EnsemblPlants"/>
        </authorList>
    </citation>
    <scope>IDENTIFICATION</scope>
    <source>
        <strain evidence="14">subsp. vulgare</strain>
    </source>
</reference>
<organism evidence="14 15">
    <name type="scientific">Hordeum vulgare subsp. vulgare</name>
    <name type="common">Domesticated barley</name>
    <dbReference type="NCBI Taxonomy" id="112509"/>
    <lineage>
        <taxon>Eukaryota</taxon>
        <taxon>Viridiplantae</taxon>
        <taxon>Streptophyta</taxon>
        <taxon>Embryophyta</taxon>
        <taxon>Tracheophyta</taxon>
        <taxon>Spermatophyta</taxon>
        <taxon>Magnoliopsida</taxon>
        <taxon>Liliopsida</taxon>
        <taxon>Poales</taxon>
        <taxon>Poaceae</taxon>
        <taxon>BOP clade</taxon>
        <taxon>Pooideae</taxon>
        <taxon>Triticodae</taxon>
        <taxon>Triticeae</taxon>
        <taxon>Hordeinae</taxon>
        <taxon>Hordeum</taxon>
    </lineage>
</organism>
<evidence type="ECO:0000313" key="15">
    <source>
        <dbReference type="Proteomes" id="UP000011116"/>
    </source>
</evidence>
<gene>
    <name evidence="14" type="primary">LOC123443211</name>
</gene>
<dbReference type="GO" id="GO:0008175">
    <property type="term" value="F:tRNA methyltransferase activity"/>
    <property type="evidence" value="ECO:0000318"/>
    <property type="project" value="GO_Central"/>
</dbReference>
<comment type="subcellular location">
    <subcellularLocation>
        <location evidence="10">Mitochondrion matrix</location>
    </subcellularLocation>
    <subcellularLocation>
        <location evidence="10">Nucleus</location>
    </subcellularLocation>
    <subcellularLocation>
        <location evidence="10">Cytoplasm</location>
    </subcellularLocation>
    <text evidence="10">Predominantly in the mitochondria and in the nucleus.</text>
</comment>
<name>A0A8I6XWZ2_HORVV</name>
<evidence type="ECO:0000259" key="13">
    <source>
        <dbReference type="PROSITE" id="PS51684"/>
    </source>
</evidence>
<comment type="similarity">
    <text evidence="1">Belongs to the class I-like SAM-binding methyltransferase superfamily. TRM5/TYW2 family.</text>
</comment>
<feature type="binding site" evidence="10">
    <location>
        <position position="439"/>
    </location>
    <ligand>
        <name>S-adenosyl-L-methionine</name>
        <dbReference type="ChEBI" id="CHEBI:59789"/>
    </ligand>
</feature>
<evidence type="ECO:0000256" key="5">
    <source>
        <dbReference type="ARBA" id="ARBA00022691"/>
    </source>
</evidence>
<dbReference type="Gramene" id="HORVU.MOREX.r2.3HG0205560.1">
    <property type="protein sequence ID" value="HORVU.MOREX.r2.3HG0205560.1"/>
    <property type="gene ID" value="HORVU.MOREX.r2.3HG0205560"/>
</dbReference>
<keyword evidence="8 10" id="KW-0539">Nucleus</keyword>
<accession>A0A8I6XWZ2</accession>
<dbReference type="InterPro" id="IPR025792">
    <property type="entry name" value="tRNA_Gua_MeTrfase_euk"/>
</dbReference>
<evidence type="ECO:0000256" key="10">
    <source>
        <dbReference type="HAMAP-Rule" id="MF_03152"/>
    </source>
</evidence>
<feature type="binding site" evidence="10">
    <location>
        <position position="529"/>
    </location>
    <ligand>
        <name>S-adenosyl-L-methionine</name>
        <dbReference type="ChEBI" id="CHEBI:59789"/>
    </ligand>
</feature>
<dbReference type="Pfam" id="PF25133">
    <property type="entry name" value="TYW2_N_2"/>
    <property type="match status" value="1"/>
</dbReference>
<dbReference type="Gene3D" id="3.30.300.110">
    <property type="entry name" value="Met-10+ protein-like domains"/>
    <property type="match status" value="1"/>
</dbReference>
<keyword evidence="4 10" id="KW-0808">Transferase</keyword>
<feature type="transmembrane region" description="Helical" evidence="12">
    <location>
        <begin position="12"/>
        <end position="36"/>
    </location>
</feature>
<dbReference type="FunFam" id="3.40.50.150:FF:000225">
    <property type="entry name" value="tRNA (guanine(37)-N1)-methyltransferase"/>
    <property type="match status" value="1"/>
</dbReference>
<keyword evidence="3 10" id="KW-0489">Methyltransferase</keyword>
<evidence type="ECO:0000256" key="9">
    <source>
        <dbReference type="ARBA" id="ARBA00047783"/>
    </source>
</evidence>
<dbReference type="PANTHER" id="PTHR23245">
    <property type="entry name" value="TRNA METHYLTRANSFERASE"/>
    <property type="match status" value="1"/>
</dbReference>
<dbReference type="HAMAP" id="MF_03152">
    <property type="entry name" value="TRM5"/>
    <property type="match status" value="1"/>
</dbReference>
<dbReference type="PROSITE" id="PS51684">
    <property type="entry name" value="SAM_MT_TRM5_TYW2"/>
    <property type="match status" value="1"/>
</dbReference>
<dbReference type="Pfam" id="PF02475">
    <property type="entry name" value="TRM5-TYW2_MTfase"/>
    <property type="match status" value="1"/>
</dbReference>
<dbReference type="AlphaFoldDB" id="A0A8I6XWZ2"/>
<dbReference type="SUPFAM" id="SSF53335">
    <property type="entry name" value="S-adenosyl-L-methionine-dependent methyltransferases"/>
    <property type="match status" value="1"/>
</dbReference>
<dbReference type="GO" id="GO:0052906">
    <property type="term" value="F:tRNA (guanine(37)-N1)-methyltransferase activity"/>
    <property type="evidence" value="ECO:0007669"/>
    <property type="project" value="UniProtKB-UniRule"/>
</dbReference>
<feature type="region of interest" description="Disordered" evidence="11">
    <location>
        <begin position="89"/>
        <end position="123"/>
    </location>
</feature>
<protein>
    <recommendedName>
        <fullName evidence="10">tRNA (guanine(37)-N1)-methyltransferase</fullName>
        <ecNumber evidence="10">2.1.1.228</ecNumber>
    </recommendedName>
    <alternativeName>
        <fullName evidence="10">M1G-methyltransferase</fullName>
    </alternativeName>
    <alternativeName>
        <fullName evidence="10">tRNA [GM37] methyltransferase</fullName>
    </alternativeName>
    <alternativeName>
        <fullName evidence="10">tRNA methyltransferase 5 homolog</fullName>
    </alternativeName>
</protein>
<evidence type="ECO:0000256" key="7">
    <source>
        <dbReference type="ARBA" id="ARBA00023128"/>
    </source>
</evidence>
<dbReference type="InterPro" id="IPR056744">
    <property type="entry name" value="TRM5/TYW2-like_N"/>
</dbReference>
<evidence type="ECO:0000256" key="6">
    <source>
        <dbReference type="ARBA" id="ARBA00022694"/>
    </source>
</evidence>
<evidence type="ECO:0000256" key="3">
    <source>
        <dbReference type="ARBA" id="ARBA00022603"/>
    </source>
</evidence>
<feature type="region of interest" description="Disordered" evidence="11">
    <location>
        <begin position="164"/>
        <end position="190"/>
    </location>
</feature>
<dbReference type="Gene3D" id="3.40.50.150">
    <property type="entry name" value="Vaccinia Virus protein VP39"/>
    <property type="match status" value="1"/>
</dbReference>
<dbReference type="GO" id="GO:0005759">
    <property type="term" value="C:mitochondrial matrix"/>
    <property type="evidence" value="ECO:0007669"/>
    <property type="project" value="UniProtKB-SubCell"/>
</dbReference>
<keyword evidence="6 10" id="KW-0819">tRNA processing</keyword>
<evidence type="ECO:0000256" key="4">
    <source>
        <dbReference type="ARBA" id="ARBA00022679"/>
    </source>
</evidence>
<keyword evidence="12" id="KW-0472">Membrane</keyword>
<keyword evidence="7 10" id="KW-0496">Mitochondrion</keyword>
<dbReference type="GO" id="GO:0002939">
    <property type="term" value="P:tRNA N1-guanine methylation"/>
    <property type="evidence" value="ECO:0000318"/>
    <property type="project" value="GO_Central"/>
</dbReference>
<dbReference type="EnsemblPlants" id="HORVU.MOREX.r3.3HG0247570.1">
    <property type="protein sequence ID" value="HORVU.MOREX.r3.3HG0247570.1"/>
    <property type="gene ID" value="HORVU.MOREX.r3.3HG0247570"/>
</dbReference>
<keyword evidence="15" id="KW-1185">Reference proteome</keyword>
<evidence type="ECO:0000256" key="8">
    <source>
        <dbReference type="ARBA" id="ARBA00023242"/>
    </source>
</evidence>
<feature type="domain" description="SAM-dependent methyltransferase TRM5/TYW2-type" evidence="13">
    <location>
        <begin position="349"/>
        <end position="611"/>
    </location>
</feature>
<evidence type="ECO:0000256" key="12">
    <source>
        <dbReference type="SAM" id="Phobius"/>
    </source>
</evidence>
<dbReference type="GO" id="GO:0005737">
    <property type="term" value="C:cytoplasm"/>
    <property type="evidence" value="ECO:0000318"/>
    <property type="project" value="GO_Central"/>
</dbReference>
<proteinExistence type="inferred from homology"/>
<dbReference type="GO" id="GO:0070901">
    <property type="term" value="P:mitochondrial tRNA methylation"/>
    <property type="evidence" value="ECO:0007669"/>
    <property type="project" value="UniProtKB-ARBA"/>
</dbReference>
<evidence type="ECO:0000256" key="2">
    <source>
        <dbReference type="ARBA" id="ARBA00022490"/>
    </source>
</evidence>
<feature type="binding site" evidence="10">
    <location>
        <begin position="506"/>
        <end position="507"/>
    </location>
    <ligand>
        <name>S-adenosyl-L-methionine</name>
        <dbReference type="ChEBI" id="CHEBI:59789"/>
    </ligand>
</feature>
<comment type="similarity">
    <text evidence="10">Belongs to the TRM5 / TYW2 family.</text>
</comment>
<dbReference type="GO" id="GO:0005634">
    <property type="term" value="C:nucleus"/>
    <property type="evidence" value="ECO:0007669"/>
    <property type="project" value="UniProtKB-SubCell"/>
</dbReference>
<keyword evidence="12" id="KW-1133">Transmembrane helix</keyword>
<feature type="binding site" evidence="10">
    <location>
        <begin position="478"/>
        <end position="479"/>
    </location>
    <ligand>
        <name>S-adenosyl-L-methionine</name>
        <dbReference type="ChEBI" id="CHEBI:59789"/>
    </ligand>
</feature>
<sequence length="623" mass="70125">MLLYEGIYTLKFIATVPSFALSLFPFAFYSSSLYLIRVQFPCFTPYSMVTPPPPLLRLHPHRILPRLRRFTPGRLLLRLHPKSLYATASTSQAAPTAPLQPPPHGPSLRRGRPTTGQPPEAPLSFSRTFDLAALRVPAAACASLERRLRGHLLNWPRVRNIARLPNDDGDGFLSPPKSPRSSSALPPTAVARREKLAREFNARGFVEFPILAKMSRPAGRTRRETKGRETGGKETKYEKDKVYVVEVLEQGGEDDEDEWKGLVGDEGFGKGAWRGEPTRLLLLDEGHAKRRVDELPEAVKVVLEHEAEHGGPFAYELVQCQITLFYNYWPMNEVLEALLPEGIIIPAGFETVGHIAHLNLRDEHLPYKTLIAQVVLDKNKPKIQTVVNKIDAIQNDYRTMQLEILAGHDSLVTTVIESGLRFRVDLATVYWNSRLSTERQRLVNSIFQNSDVVCDVFSGVGPIAISAAKKVKYVYANDLNPAAVEYLERNIVLNKLERKIEVFNMDARRFVNAMFSSQHVHPVTQVVMNLPKDAAEFLDVFRGILRNRQTGHIAMPKIHVYGFSKAEDPEYDFHERINLALCDNVPGVEMHRVRLVAPGKWMLCASFTLPESVASAKANYITC</sequence>
<reference evidence="14" key="2">
    <citation type="submission" date="2020-10" db="EMBL/GenBank/DDBJ databases">
        <authorList>
            <person name="Scholz U."/>
            <person name="Mascher M."/>
            <person name="Fiebig A."/>
        </authorList>
    </citation>
    <scope>NUCLEOTIDE SEQUENCE [LARGE SCALE GENOMIC DNA]</scope>
    <source>
        <strain evidence="14">cv. Morex</strain>
    </source>
</reference>
<dbReference type="Proteomes" id="UP000011116">
    <property type="component" value="Chromosome 3H"/>
</dbReference>
<evidence type="ECO:0000256" key="11">
    <source>
        <dbReference type="SAM" id="MobiDB-lite"/>
    </source>
</evidence>
<dbReference type="Gramene" id="HORVU.MOREX.r3.3HG0247570.1">
    <property type="protein sequence ID" value="HORVU.MOREX.r3.3HG0247570.1"/>
    <property type="gene ID" value="HORVU.MOREX.r3.3HG0247570"/>
</dbReference>
<keyword evidence="2 10" id="KW-0963">Cytoplasm</keyword>
<comment type="subunit">
    <text evidence="10">Monomer.</text>
</comment>